<dbReference type="RefSeq" id="XP_022100865.1">
    <property type="nucleotide sequence ID" value="XM_022245173.1"/>
</dbReference>
<dbReference type="PANTHER" id="PTHR47050">
    <property type="entry name" value="TETRATRICOPEPTIDE REPEAT PROTEIN 24"/>
    <property type="match status" value="1"/>
</dbReference>
<dbReference type="RefSeq" id="XP_022100864.1">
    <property type="nucleotide sequence ID" value="XM_022245172.1"/>
</dbReference>
<feature type="compositionally biased region" description="Acidic residues" evidence="1">
    <location>
        <begin position="618"/>
        <end position="669"/>
    </location>
</feature>
<name>A0A8B7Z7U3_ACAPL</name>
<evidence type="ECO:0000313" key="3">
    <source>
        <dbReference type="RefSeq" id="XP_022100864.1"/>
    </source>
</evidence>
<feature type="compositionally biased region" description="Polar residues" evidence="1">
    <location>
        <begin position="595"/>
        <end position="617"/>
    </location>
</feature>
<feature type="compositionally biased region" description="Pro residues" evidence="1">
    <location>
        <begin position="739"/>
        <end position="749"/>
    </location>
</feature>
<dbReference type="Proteomes" id="UP000694845">
    <property type="component" value="Unplaced"/>
</dbReference>
<sequence length="830" mass="91976">MHENVPPAIPIMDSSQVYDDVEMLTKAGSVEVTKCNITKAVSKYQEAYEIAQRLGSGEVYVSCACNLGAALLSQGDPDSAIQHLDQALKRLEEEEPPKTETLRGDILFNLGLAHAMRKDLQSAIQYFCNAIHVFRECSDLKGFADSCQQCGEQHVKLSQLLKAAKYFREAAEGYHNSGRAFLAAKMVVRQGQCLHDSAKSEESLSVLHDLEKFYSQIENSTTDSGKLAKLFCDAGCLLFQLRSPKSACVWLHRALDVMRSTKHSERSNEKLEARILLALGEACSALCDFTKAVMINKEASALYGKLENKKARGKSFYQLAEAYRHLGDHHSAEKYYHIAYQTLEDAGLHGFLWQVLEGLADLNYQRRQLDTSISYYKETVTQLSHSDAHPSIQRHIVSKLATALEVQRVGVVKAEAYKKRVPVLVEPEKDLGQPVSHKNSSPDIPVIQSPIYAPLTSTRLSLYSSMDHSVDKRTRLDVPGRKKKRKSKRHGRRRSGSFDRPVTKGVGEYDTETDISLVGRSKKGKKSYYSKLSRLESEEVKSTGQNKVAPRRLLSHIKGLEIDEDGAAPTVSSVDDSTQMEVSPVTKHPIHKGLNTDSFSESDTAPNRGRSASQTVITDDDSSSSTSNEDDDIEDDSDEDDSLTQVSSDEDGSEYSSQDDSEEDTNNFEEELKHLSESPRPGLGNTYEYPSTSEPMYATIKSRKLSSGQAKDRLYESLDSTASTALLTSTIPKRSAPSLPSPPEPPRGPRPSQRGDSQSKDEKKPARASWDGATYPESSVLSILPRGQREIGLYQVARLEQERRATNSRSSISTTTSEAKVPKSRACIVM</sequence>
<keyword evidence="2" id="KW-1185">Reference proteome</keyword>
<feature type="compositionally biased region" description="Polar residues" evidence="1">
    <location>
        <begin position="570"/>
        <end position="581"/>
    </location>
</feature>
<dbReference type="InterPro" id="IPR011990">
    <property type="entry name" value="TPR-like_helical_dom_sf"/>
</dbReference>
<feature type="region of interest" description="Disordered" evidence="1">
    <location>
        <begin position="801"/>
        <end position="824"/>
    </location>
</feature>
<feature type="region of interest" description="Disordered" evidence="1">
    <location>
        <begin position="466"/>
        <end position="506"/>
    </location>
</feature>
<dbReference type="Gene3D" id="1.25.40.10">
    <property type="entry name" value="Tetratricopeptide repeat domain"/>
    <property type="match status" value="2"/>
</dbReference>
<gene>
    <name evidence="3 4" type="primary">LOC110984726</name>
</gene>
<feature type="compositionally biased region" description="Low complexity" evidence="1">
    <location>
        <begin position="726"/>
        <end position="738"/>
    </location>
</feature>
<dbReference type="OMA" id="QTSACER"/>
<proteinExistence type="predicted"/>
<dbReference type="OrthoDB" id="6095748at2759"/>
<dbReference type="SUPFAM" id="SSF48452">
    <property type="entry name" value="TPR-like"/>
    <property type="match status" value="2"/>
</dbReference>
<dbReference type="Pfam" id="PF13424">
    <property type="entry name" value="TPR_12"/>
    <property type="match status" value="1"/>
</dbReference>
<organism evidence="2 4">
    <name type="scientific">Acanthaster planci</name>
    <name type="common">Crown-of-thorns starfish</name>
    <dbReference type="NCBI Taxonomy" id="133434"/>
    <lineage>
        <taxon>Eukaryota</taxon>
        <taxon>Metazoa</taxon>
        <taxon>Echinodermata</taxon>
        <taxon>Eleutherozoa</taxon>
        <taxon>Asterozoa</taxon>
        <taxon>Asteroidea</taxon>
        <taxon>Valvatacea</taxon>
        <taxon>Valvatida</taxon>
        <taxon>Acanthasteridae</taxon>
        <taxon>Acanthaster</taxon>
    </lineage>
</organism>
<dbReference type="AlphaFoldDB" id="A0A8B7Z7U3"/>
<protein>
    <submittedName>
        <fullName evidence="3">Uncharacterized protein LOC110984726 isoform X1</fullName>
    </submittedName>
    <submittedName>
        <fullName evidence="4">Uncharacterized protein LOC110984726 isoform X2</fullName>
    </submittedName>
</protein>
<feature type="compositionally biased region" description="Low complexity" evidence="1">
    <location>
        <begin position="807"/>
        <end position="817"/>
    </location>
</feature>
<evidence type="ECO:0000256" key="1">
    <source>
        <dbReference type="SAM" id="MobiDB-lite"/>
    </source>
</evidence>
<evidence type="ECO:0000313" key="4">
    <source>
        <dbReference type="RefSeq" id="XP_022100865.1"/>
    </source>
</evidence>
<dbReference type="InterPro" id="IPR024812">
    <property type="entry name" value="TPR_24"/>
</dbReference>
<accession>A0A8B7Z7U3</accession>
<feature type="region of interest" description="Disordered" evidence="1">
    <location>
        <begin position="564"/>
        <end position="711"/>
    </location>
</feature>
<dbReference type="GeneID" id="110984726"/>
<feature type="compositionally biased region" description="Basic and acidic residues" evidence="1">
    <location>
        <begin position="468"/>
        <end position="480"/>
    </location>
</feature>
<dbReference type="KEGG" id="aplc:110984726"/>
<dbReference type="Pfam" id="PF13181">
    <property type="entry name" value="TPR_8"/>
    <property type="match status" value="1"/>
</dbReference>
<dbReference type="PANTHER" id="PTHR47050:SF1">
    <property type="entry name" value="TETRATRICOPEPTIDE REPEAT PROTEIN 24-LIKE"/>
    <property type="match status" value="1"/>
</dbReference>
<dbReference type="SMART" id="SM00028">
    <property type="entry name" value="TPR"/>
    <property type="match status" value="8"/>
</dbReference>
<dbReference type="InterPro" id="IPR019734">
    <property type="entry name" value="TPR_rpt"/>
</dbReference>
<evidence type="ECO:0000313" key="2">
    <source>
        <dbReference type="Proteomes" id="UP000694845"/>
    </source>
</evidence>
<feature type="region of interest" description="Disordered" evidence="1">
    <location>
        <begin position="726"/>
        <end position="786"/>
    </location>
</feature>
<reference evidence="3 4" key="1">
    <citation type="submission" date="2025-04" db="UniProtKB">
        <authorList>
            <consortium name="RefSeq"/>
        </authorList>
    </citation>
    <scope>IDENTIFICATION</scope>
</reference>
<feature type="compositionally biased region" description="Basic residues" evidence="1">
    <location>
        <begin position="481"/>
        <end position="495"/>
    </location>
</feature>